<keyword evidence="7" id="KW-0479">Metal-binding</keyword>
<feature type="domain" description="Antenna complex alpha/beta subunit" evidence="15">
    <location>
        <begin position="4"/>
        <end position="41"/>
    </location>
</feature>
<keyword evidence="13" id="KW-0437">Light-harvesting polypeptide</keyword>
<evidence type="ECO:0000256" key="9">
    <source>
        <dbReference type="ARBA" id="ARBA00022956"/>
    </source>
</evidence>
<dbReference type="InterPro" id="IPR035889">
    <property type="entry name" value="Light-harvesting_complex"/>
</dbReference>
<dbReference type="RefSeq" id="WP_137735103.1">
    <property type="nucleotide sequence ID" value="NZ_BJCL01000016.1"/>
</dbReference>
<dbReference type="GO" id="GO:0046872">
    <property type="term" value="F:metal ion binding"/>
    <property type="evidence" value="ECO:0007669"/>
    <property type="project" value="UniProtKB-KW"/>
</dbReference>
<dbReference type="SUPFAM" id="SSF56918">
    <property type="entry name" value="Light-harvesting complex subunits"/>
    <property type="match status" value="1"/>
</dbReference>
<evidence type="ECO:0000256" key="10">
    <source>
        <dbReference type="ARBA" id="ARBA00022989"/>
    </source>
</evidence>
<keyword evidence="11" id="KW-0157">Chromophore</keyword>
<dbReference type="EMBL" id="BJCL01000016">
    <property type="protein sequence ID" value="GCL65387.1"/>
    <property type="molecule type" value="Genomic_DNA"/>
</dbReference>
<reference evidence="17" key="1">
    <citation type="submission" date="2019-03" db="EMBL/GenBank/DDBJ databases">
        <title>Aquabacterium pictum sp.nov., the first bacteriochlorophyll a-containing freshwater bacterium in the genus Aquabacterium of the class Betaproteobacteria.</title>
        <authorList>
            <person name="Hirose S."/>
            <person name="Tank M."/>
            <person name="Hara E."/>
            <person name="Tamaki H."/>
            <person name="Takaichi S."/>
            <person name="Haruta S."/>
            <person name="Hanada S."/>
        </authorList>
    </citation>
    <scope>NUCLEOTIDE SEQUENCE [LARGE SCALE GENOMIC DNA]</scope>
    <source>
        <strain evidence="17">W35</strain>
    </source>
</reference>
<keyword evidence="4" id="KW-0148">Chlorophyll</keyword>
<protein>
    <recommendedName>
        <fullName evidence="15">Antenna complex alpha/beta subunit domain-containing protein</fullName>
    </recommendedName>
</protein>
<evidence type="ECO:0000256" key="3">
    <source>
        <dbReference type="ARBA" id="ARBA00022475"/>
    </source>
</evidence>
<keyword evidence="6 14" id="KW-0812">Transmembrane</keyword>
<evidence type="ECO:0000256" key="2">
    <source>
        <dbReference type="ARBA" id="ARBA00004236"/>
    </source>
</evidence>
<dbReference type="GO" id="GO:0019684">
    <property type="term" value="P:photosynthesis, light reaction"/>
    <property type="evidence" value="ECO:0007669"/>
    <property type="project" value="InterPro"/>
</dbReference>
<organism evidence="16 17">
    <name type="scientific">Pseudaquabacterium pictum</name>
    <dbReference type="NCBI Taxonomy" id="2315236"/>
    <lineage>
        <taxon>Bacteria</taxon>
        <taxon>Pseudomonadati</taxon>
        <taxon>Pseudomonadota</taxon>
        <taxon>Betaproteobacteria</taxon>
        <taxon>Burkholderiales</taxon>
        <taxon>Sphaerotilaceae</taxon>
        <taxon>Pseudaquabacterium</taxon>
    </lineage>
</organism>
<evidence type="ECO:0000256" key="6">
    <source>
        <dbReference type="ARBA" id="ARBA00022692"/>
    </source>
</evidence>
<evidence type="ECO:0000256" key="7">
    <source>
        <dbReference type="ARBA" id="ARBA00022723"/>
    </source>
</evidence>
<evidence type="ECO:0000256" key="5">
    <source>
        <dbReference type="ARBA" id="ARBA00022549"/>
    </source>
</evidence>
<dbReference type="Gene3D" id="4.10.220.20">
    <property type="entry name" value="Light-harvesting complex"/>
    <property type="match status" value="1"/>
</dbReference>
<evidence type="ECO:0000313" key="16">
    <source>
        <dbReference type="EMBL" id="GCL65387.1"/>
    </source>
</evidence>
<evidence type="ECO:0000256" key="14">
    <source>
        <dbReference type="SAM" id="Phobius"/>
    </source>
</evidence>
<sequence length="87" mass="8663">MNQGKIWLVVKPTVGLPLFLGGVTVIALAVHTAILTSTAWYPAYYSGKAAVSAAMPKTAAATPAPVATAAAPADASTLVAKATTAKP</sequence>
<evidence type="ECO:0000256" key="11">
    <source>
        <dbReference type="ARBA" id="ARBA00022991"/>
    </source>
</evidence>
<evidence type="ECO:0000256" key="13">
    <source>
        <dbReference type="ARBA" id="ARBA00023243"/>
    </source>
</evidence>
<comment type="subcellular location">
    <subcellularLocation>
        <location evidence="2">Cell membrane</location>
    </subcellularLocation>
</comment>
<dbReference type="OrthoDB" id="9156281at2"/>
<dbReference type="PRINTS" id="PR00673">
    <property type="entry name" value="LIGHTHARVSTA"/>
</dbReference>
<evidence type="ECO:0000259" key="15">
    <source>
        <dbReference type="Pfam" id="PF00556"/>
    </source>
</evidence>
<evidence type="ECO:0000256" key="8">
    <source>
        <dbReference type="ARBA" id="ARBA00022842"/>
    </source>
</evidence>
<gene>
    <name evidence="16" type="ORF">AQPW35_44680</name>
</gene>
<dbReference type="Proteomes" id="UP000301751">
    <property type="component" value="Unassembled WGS sequence"/>
</dbReference>
<evidence type="ECO:0000313" key="17">
    <source>
        <dbReference type="Proteomes" id="UP000301751"/>
    </source>
</evidence>
<comment type="function">
    <text evidence="1">Antenna complexes are light-harvesting systems, which transfer the excitation energy to the reaction centers.</text>
</comment>
<dbReference type="InterPro" id="IPR000066">
    <property type="entry name" value="Antenna_a/b"/>
</dbReference>
<accession>A0A480AZ40</accession>
<comment type="caution">
    <text evidence="16">The sequence shown here is derived from an EMBL/GenBank/DDBJ whole genome shotgun (WGS) entry which is preliminary data.</text>
</comment>
<dbReference type="GO" id="GO:0042314">
    <property type="term" value="F:bacteriochlorophyll binding"/>
    <property type="evidence" value="ECO:0007669"/>
    <property type="project" value="UniProtKB-KW"/>
</dbReference>
<keyword evidence="10 14" id="KW-1133">Transmembrane helix</keyword>
<keyword evidence="3" id="KW-1003">Cell membrane</keyword>
<name>A0A480AZ40_9BURK</name>
<dbReference type="GO" id="GO:0005886">
    <property type="term" value="C:plasma membrane"/>
    <property type="evidence" value="ECO:0007669"/>
    <property type="project" value="UniProtKB-SubCell"/>
</dbReference>
<evidence type="ECO:0000256" key="12">
    <source>
        <dbReference type="ARBA" id="ARBA00023136"/>
    </source>
</evidence>
<keyword evidence="5" id="KW-0042">Antenna complex</keyword>
<proteinExistence type="predicted"/>
<evidence type="ECO:0000256" key="1">
    <source>
        <dbReference type="ARBA" id="ARBA00002455"/>
    </source>
</evidence>
<keyword evidence="12 14" id="KW-0472">Membrane</keyword>
<dbReference type="AlphaFoldDB" id="A0A480AZ40"/>
<keyword evidence="17" id="KW-1185">Reference proteome</keyword>
<dbReference type="InterPro" id="IPR018332">
    <property type="entry name" value="Antenna_alpha"/>
</dbReference>
<evidence type="ECO:0000256" key="4">
    <source>
        <dbReference type="ARBA" id="ARBA00022494"/>
    </source>
</evidence>
<keyword evidence="9" id="KW-0076">Bacteriochlorophyll</keyword>
<feature type="transmembrane region" description="Helical" evidence="14">
    <location>
        <begin position="18"/>
        <end position="41"/>
    </location>
</feature>
<dbReference type="GO" id="GO:0030077">
    <property type="term" value="C:plasma membrane light-harvesting complex"/>
    <property type="evidence" value="ECO:0007669"/>
    <property type="project" value="InterPro"/>
</dbReference>
<keyword evidence="8" id="KW-0460">Magnesium</keyword>
<dbReference type="Pfam" id="PF00556">
    <property type="entry name" value="LHC"/>
    <property type="match status" value="1"/>
</dbReference>